<comment type="similarity">
    <text evidence="1 3">Belongs to the TPP enzyme family.</text>
</comment>
<reference evidence="8" key="1">
    <citation type="submission" date="2022-11" db="EMBL/GenBank/DDBJ databases">
        <title>Minimal conservation of predation-associated metabolite biosynthetic gene clusters underscores biosynthetic potential of Myxococcota including descriptions for ten novel species: Archangium lansinium sp. nov., Myxococcus landrumus sp. nov., Nannocystis bai.</title>
        <authorList>
            <person name="Ahearne A."/>
            <person name="Stevens C."/>
            <person name="Dowd S."/>
        </authorList>
    </citation>
    <scope>NUCLEOTIDE SEQUENCE</scope>
    <source>
        <strain evidence="8">Fl3</strain>
    </source>
</reference>
<dbReference type="CDD" id="cd07035">
    <property type="entry name" value="TPP_PYR_POX_like"/>
    <property type="match status" value="1"/>
</dbReference>
<feature type="region of interest" description="Disordered" evidence="4">
    <location>
        <begin position="334"/>
        <end position="359"/>
    </location>
</feature>
<dbReference type="InterPro" id="IPR011766">
    <property type="entry name" value="TPP_enzyme_TPP-bd"/>
</dbReference>
<feature type="domain" description="Thiamine pyrophosphate enzyme N-terminal TPP-binding" evidence="7">
    <location>
        <begin position="2"/>
        <end position="109"/>
    </location>
</feature>
<evidence type="ECO:0000259" key="7">
    <source>
        <dbReference type="Pfam" id="PF02776"/>
    </source>
</evidence>
<keyword evidence="9" id="KW-1185">Reference proteome</keyword>
<sequence>MDALVQCLRQLGVRQAFGVVGAAVAPFCEALARSSIEYLHFRHEAGAAFAATEASLAGDRATLVFATTGPGLTNALTGMAAARAEGATVVLVSASTSPPQRGRGAAQETHASVGPVPGLCSAGPLFHYALALEHPSELHQAASRLACGVRRVQGFVAHLSLPVSMQRVAAPAAPHVGLASWHWPTAPGAAIDECVRLLARSPFVIWVGHGARRASDRVRQLVDLTGAPVMCSPRGKGIFSEKDPRFIGVTGLGGHAELESFMREAAPQNVLVLGTRMGEGSSSWSASLGPRGCFVHVDVDPEAFGAAYPGARTVAVQAEIDAFLRALLAAWPADAERQPSRPTRRGEPRKSSERAPAGAVRPRVLMAEVQHVVIDRSDAVVLAESGNSFAWANHCLQFERPGRYRTSPSFGAMGQMATGVVGAALARRGKAVALVGDGAMLMLNELSSAVQYQADAVWVVLNDARYNMCHQGMQAAGWEPFGTALPPTDFVALARAVGADGMRVEREPELRAALEAAMRARGPFLVDVRIEVDELAPLGARNRTLFGAPGDLTWDRARGAP</sequence>
<name>A0ABY7GWH7_9BACT</name>
<evidence type="ECO:0000256" key="1">
    <source>
        <dbReference type="ARBA" id="ARBA00007812"/>
    </source>
</evidence>
<dbReference type="Gene3D" id="3.40.50.970">
    <property type="match status" value="2"/>
</dbReference>
<evidence type="ECO:0000256" key="3">
    <source>
        <dbReference type="RuleBase" id="RU362132"/>
    </source>
</evidence>
<dbReference type="Pfam" id="PF02775">
    <property type="entry name" value="TPP_enzyme_C"/>
    <property type="match status" value="1"/>
</dbReference>
<protein>
    <submittedName>
        <fullName evidence="8">Thiamine pyrophosphate-dependent enzyme</fullName>
    </submittedName>
</protein>
<evidence type="ECO:0000259" key="6">
    <source>
        <dbReference type="Pfam" id="PF02775"/>
    </source>
</evidence>
<dbReference type="Pfam" id="PF02776">
    <property type="entry name" value="TPP_enzyme_N"/>
    <property type="match status" value="1"/>
</dbReference>
<dbReference type="InterPro" id="IPR029061">
    <property type="entry name" value="THDP-binding"/>
</dbReference>
<dbReference type="InterPro" id="IPR012001">
    <property type="entry name" value="Thiamin_PyroP_enz_TPP-bd_dom"/>
</dbReference>
<dbReference type="Proteomes" id="UP001164459">
    <property type="component" value="Chromosome"/>
</dbReference>
<evidence type="ECO:0000313" key="9">
    <source>
        <dbReference type="Proteomes" id="UP001164459"/>
    </source>
</evidence>
<dbReference type="InterPro" id="IPR029035">
    <property type="entry name" value="DHS-like_NAD/FAD-binding_dom"/>
</dbReference>
<feature type="compositionally biased region" description="Basic and acidic residues" evidence="4">
    <location>
        <begin position="334"/>
        <end position="353"/>
    </location>
</feature>
<dbReference type="PANTHER" id="PTHR18968">
    <property type="entry name" value="THIAMINE PYROPHOSPHATE ENZYMES"/>
    <property type="match status" value="1"/>
</dbReference>
<dbReference type="PANTHER" id="PTHR18968:SF167">
    <property type="entry name" value="ACETOLACTATE SYNTHASE LARGE SUBUNIT ILVB2-RELATED"/>
    <property type="match status" value="1"/>
</dbReference>
<proteinExistence type="inferred from homology"/>
<feature type="domain" description="Thiamine pyrophosphate enzyme central" evidence="5">
    <location>
        <begin position="202"/>
        <end position="327"/>
    </location>
</feature>
<evidence type="ECO:0000256" key="4">
    <source>
        <dbReference type="SAM" id="MobiDB-lite"/>
    </source>
</evidence>
<feature type="domain" description="Thiamine pyrophosphate enzyme TPP-binding" evidence="6">
    <location>
        <begin position="385"/>
        <end position="528"/>
    </location>
</feature>
<dbReference type="EMBL" id="CP114040">
    <property type="protein sequence ID" value="WAS91255.1"/>
    <property type="molecule type" value="Genomic_DNA"/>
</dbReference>
<dbReference type="InterPro" id="IPR045229">
    <property type="entry name" value="TPP_enz"/>
</dbReference>
<accession>A0ABY7GWH7</accession>
<organism evidence="8 9">
    <name type="scientific">Nannocystis punicea</name>
    <dbReference type="NCBI Taxonomy" id="2995304"/>
    <lineage>
        <taxon>Bacteria</taxon>
        <taxon>Pseudomonadati</taxon>
        <taxon>Myxococcota</taxon>
        <taxon>Polyangia</taxon>
        <taxon>Nannocystales</taxon>
        <taxon>Nannocystaceae</taxon>
        <taxon>Nannocystis</taxon>
    </lineage>
</organism>
<dbReference type="SUPFAM" id="SSF52518">
    <property type="entry name" value="Thiamin diphosphate-binding fold (THDP-binding)"/>
    <property type="match status" value="2"/>
</dbReference>
<dbReference type="Pfam" id="PF00205">
    <property type="entry name" value="TPP_enzyme_M"/>
    <property type="match status" value="1"/>
</dbReference>
<dbReference type="CDD" id="cd00568">
    <property type="entry name" value="TPP_enzymes"/>
    <property type="match status" value="1"/>
</dbReference>
<evidence type="ECO:0000259" key="5">
    <source>
        <dbReference type="Pfam" id="PF00205"/>
    </source>
</evidence>
<dbReference type="SUPFAM" id="SSF52467">
    <property type="entry name" value="DHS-like NAD/FAD-binding domain"/>
    <property type="match status" value="1"/>
</dbReference>
<evidence type="ECO:0000256" key="2">
    <source>
        <dbReference type="ARBA" id="ARBA00023052"/>
    </source>
</evidence>
<dbReference type="Gene3D" id="3.40.50.1220">
    <property type="entry name" value="TPP-binding domain"/>
    <property type="match status" value="1"/>
</dbReference>
<evidence type="ECO:0000313" key="8">
    <source>
        <dbReference type="EMBL" id="WAS91255.1"/>
    </source>
</evidence>
<gene>
    <name evidence="8" type="ORF">O0S08_34140</name>
</gene>
<keyword evidence="2 3" id="KW-0786">Thiamine pyrophosphate</keyword>
<dbReference type="InterPro" id="IPR012000">
    <property type="entry name" value="Thiamin_PyroP_enz_cen_dom"/>
</dbReference>